<dbReference type="EMBL" id="JACOGG010000002">
    <property type="protein sequence ID" value="MBC3934148.1"/>
    <property type="molecule type" value="Genomic_DNA"/>
</dbReference>
<dbReference type="PANTHER" id="PTHR36444">
    <property type="entry name" value="TRANSCRIPTIONAL REGULATOR PROTEIN YOBU-RELATED"/>
    <property type="match status" value="1"/>
</dbReference>
<feature type="domain" description="AraC effector-binding" evidence="1">
    <location>
        <begin position="1"/>
        <end position="140"/>
    </location>
</feature>
<evidence type="ECO:0000259" key="1">
    <source>
        <dbReference type="SMART" id="SM00871"/>
    </source>
</evidence>
<dbReference type="Gene3D" id="3.20.80.10">
    <property type="entry name" value="Regulatory factor, effector binding domain"/>
    <property type="match status" value="1"/>
</dbReference>
<dbReference type="PANTHER" id="PTHR36444:SF2">
    <property type="entry name" value="TRANSCRIPTIONAL REGULATOR PROTEIN YOBU-RELATED"/>
    <property type="match status" value="1"/>
</dbReference>
<reference evidence="2" key="1">
    <citation type="submission" date="2020-08" db="EMBL/GenBank/DDBJ databases">
        <title>Novel species isolated from subtropical streams in China.</title>
        <authorList>
            <person name="Lu H."/>
        </authorList>
    </citation>
    <scope>NUCLEOTIDE SEQUENCE</scope>
    <source>
        <strain evidence="2">CY7W</strain>
    </source>
</reference>
<dbReference type="RefSeq" id="WP_186879785.1">
    <property type="nucleotide sequence ID" value="NZ_JACOGG010000002.1"/>
</dbReference>
<comment type="caution">
    <text evidence="2">The sequence shown here is derived from an EMBL/GenBank/DDBJ whole genome shotgun (WGS) entry which is preliminary data.</text>
</comment>
<dbReference type="InterPro" id="IPR011256">
    <property type="entry name" value="Reg_factor_effector_dom_sf"/>
</dbReference>
<dbReference type="Proteomes" id="UP000612361">
    <property type="component" value="Unassembled WGS sequence"/>
</dbReference>
<dbReference type="InterPro" id="IPR029441">
    <property type="entry name" value="Cass2"/>
</dbReference>
<gene>
    <name evidence="2" type="ORF">H8K47_02125</name>
</gene>
<dbReference type="SUPFAM" id="SSF55136">
    <property type="entry name" value="Probable bacterial effector-binding domain"/>
    <property type="match status" value="1"/>
</dbReference>
<dbReference type="Pfam" id="PF14526">
    <property type="entry name" value="Cass2"/>
    <property type="match status" value="1"/>
</dbReference>
<organism evidence="2 3">
    <name type="scientific">Undibacterium rugosum</name>
    <dbReference type="NCBI Taxonomy" id="2762291"/>
    <lineage>
        <taxon>Bacteria</taxon>
        <taxon>Pseudomonadati</taxon>
        <taxon>Pseudomonadota</taxon>
        <taxon>Betaproteobacteria</taxon>
        <taxon>Burkholderiales</taxon>
        <taxon>Oxalobacteraceae</taxon>
        <taxon>Undibacterium</taxon>
    </lineage>
</organism>
<protein>
    <submittedName>
        <fullName evidence="2">Effector binding domain-containing protein</fullName>
    </submittedName>
</protein>
<dbReference type="InterPro" id="IPR010499">
    <property type="entry name" value="AraC_E-bd"/>
</dbReference>
<proteinExistence type="predicted"/>
<name>A0A923HXU6_9BURK</name>
<keyword evidence="3" id="KW-1185">Reference proteome</keyword>
<dbReference type="AlphaFoldDB" id="A0A923HXU6"/>
<evidence type="ECO:0000313" key="2">
    <source>
        <dbReference type="EMBL" id="MBC3934148.1"/>
    </source>
</evidence>
<evidence type="ECO:0000313" key="3">
    <source>
        <dbReference type="Proteomes" id="UP000612361"/>
    </source>
</evidence>
<dbReference type="InterPro" id="IPR053182">
    <property type="entry name" value="YobU-like_regulator"/>
</dbReference>
<sequence>MKQQQIAGFYVSGPCVRTTNAAETGPNGRIPGLWGSFFASQPDLSQSMYGVYSHYASDLHGEFNVTAGVKADIDTTPGVHIQSGSYLAFPAQGTMPDAIIQTWQTIWEHFAQQHDYERAYGTDFEEYLGPESGIIYIGIKPRSV</sequence>
<dbReference type="SMART" id="SM00871">
    <property type="entry name" value="AraC_E_bind"/>
    <property type="match status" value="1"/>
</dbReference>
<accession>A0A923HXU6</accession>